<accession>A0ABU6Y918</accession>
<keyword evidence="2" id="KW-1185">Reference proteome</keyword>
<evidence type="ECO:0000313" key="1">
    <source>
        <dbReference type="EMBL" id="MED6205769.1"/>
    </source>
</evidence>
<comment type="caution">
    <text evidence="1">The sequence shown here is derived from an EMBL/GenBank/DDBJ whole genome shotgun (WGS) entry which is preliminary data.</text>
</comment>
<reference evidence="1 2" key="1">
    <citation type="journal article" date="2023" name="Plants (Basel)">
        <title>Bridging the Gap: Combining Genomics and Transcriptomics Approaches to Understand Stylosanthes scabra, an Orphan Legume from the Brazilian Caatinga.</title>
        <authorList>
            <person name="Ferreira-Neto J.R.C."/>
            <person name="da Silva M.D."/>
            <person name="Binneck E."/>
            <person name="de Melo N.F."/>
            <person name="da Silva R.H."/>
            <person name="de Melo A.L.T.M."/>
            <person name="Pandolfi V."/>
            <person name="Bustamante F.O."/>
            <person name="Brasileiro-Vidal A.C."/>
            <person name="Benko-Iseppon A.M."/>
        </authorList>
    </citation>
    <scope>NUCLEOTIDE SEQUENCE [LARGE SCALE GENOMIC DNA]</scope>
    <source>
        <tissue evidence="1">Leaves</tissue>
    </source>
</reference>
<dbReference type="EMBL" id="JASCZI010241723">
    <property type="protein sequence ID" value="MED6205769.1"/>
    <property type="molecule type" value="Genomic_DNA"/>
</dbReference>
<name>A0ABU6Y918_9FABA</name>
<sequence length="165" mass="18654">MQKKLILLEEEDPVKYEEEEEKKEKGNKWLGLEKMHAANSVVLGYTRVRILILRIDLSTNSFPLCASTVITLRPLSPATPPHQNLTSGRFIPSFHHQLSLFSLDWAPRSLASPPNVITANFDSVSTTCFHNYPKLDFNVDPVCFRVGFMIVLGLTQTSNILKQIT</sequence>
<dbReference type="Proteomes" id="UP001341840">
    <property type="component" value="Unassembled WGS sequence"/>
</dbReference>
<evidence type="ECO:0000313" key="2">
    <source>
        <dbReference type="Proteomes" id="UP001341840"/>
    </source>
</evidence>
<protein>
    <submittedName>
        <fullName evidence="1">Uncharacterized protein</fullName>
    </submittedName>
</protein>
<organism evidence="1 2">
    <name type="scientific">Stylosanthes scabra</name>
    <dbReference type="NCBI Taxonomy" id="79078"/>
    <lineage>
        <taxon>Eukaryota</taxon>
        <taxon>Viridiplantae</taxon>
        <taxon>Streptophyta</taxon>
        <taxon>Embryophyta</taxon>
        <taxon>Tracheophyta</taxon>
        <taxon>Spermatophyta</taxon>
        <taxon>Magnoliopsida</taxon>
        <taxon>eudicotyledons</taxon>
        <taxon>Gunneridae</taxon>
        <taxon>Pentapetalae</taxon>
        <taxon>rosids</taxon>
        <taxon>fabids</taxon>
        <taxon>Fabales</taxon>
        <taxon>Fabaceae</taxon>
        <taxon>Papilionoideae</taxon>
        <taxon>50 kb inversion clade</taxon>
        <taxon>dalbergioids sensu lato</taxon>
        <taxon>Dalbergieae</taxon>
        <taxon>Pterocarpus clade</taxon>
        <taxon>Stylosanthes</taxon>
    </lineage>
</organism>
<gene>
    <name evidence="1" type="ORF">PIB30_020899</name>
</gene>
<proteinExistence type="predicted"/>